<dbReference type="AlphaFoldDB" id="A0A419S9G3"/>
<reference evidence="1 2" key="1">
    <citation type="submission" date="2016-07" db="EMBL/GenBank/DDBJ databases">
        <title>Genome of Pelobium manganitolerans.</title>
        <authorList>
            <person name="Wu S."/>
            <person name="Wang G."/>
        </authorList>
    </citation>
    <scope>NUCLEOTIDE SEQUENCE [LARGE SCALE GENOMIC DNA]</scope>
    <source>
        <strain evidence="1 2">YS-25</strain>
    </source>
</reference>
<comment type="caution">
    <text evidence="1">The sequence shown here is derived from an EMBL/GenBank/DDBJ whole genome shotgun (WGS) entry which is preliminary data.</text>
</comment>
<dbReference type="RefSeq" id="WP_120180845.1">
    <property type="nucleotide sequence ID" value="NZ_MBTA01000004.1"/>
</dbReference>
<accession>A0A419S9G3</accession>
<organism evidence="1 2">
    <name type="scientific">Pelobium manganitolerans</name>
    <dbReference type="NCBI Taxonomy" id="1842495"/>
    <lineage>
        <taxon>Bacteria</taxon>
        <taxon>Pseudomonadati</taxon>
        <taxon>Bacteroidota</taxon>
        <taxon>Sphingobacteriia</taxon>
        <taxon>Sphingobacteriales</taxon>
        <taxon>Sphingobacteriaceae</taxon>
        <taxon>Pelobium</taxon>
    </lineage>
</organism>
<proteinExistence type="predicted"/>
<evidence type="ECO:0000313" key="2">
    <source>
        <dbReference type="Proteomes" id="UP000283433"/>
    </source>
</evidence>
<protein>
    <submittedName>
        <fullName evidence="1">Uncharacterized protein</fullName>
    </submittedName>
</protein>
<dbReference type="EMBL" id="MBTA01000004">
    <property type="protein sequence ID" value="RKD18666.1"/>
    <property type="molecule type" value="Genomic_DNA"/>
</dbReference>
<evidence type="ECO:0000313" key="1">
    <source>
        <dbReference type="EMBL" id="RKD18666.1"/>
    </source>
</evidence>
<gene>
    <name evidence="1" type="ORF">BCY91_15130</name>
</gene>
<sequence>METLIINVPGTKVKLVKEILKELGATFTSESHLSKPSDFLGVLLKNEVEAMLSEAKKSREEWEKNT</sequence>
<keyword evidence="2" id="KW-1185">Reference proteome</keyword>
<name>A0A419S9G3_9SPHI</name>
<dbReference type="Proteomes" id="UP000283433">
    <property type="component" value="Unassembled WGS sequence"/>
</dbReference>